<dbReference type="RefSeq" id="WP_109723735.1">
    <property type="nucleotide sequence ID" value="NZ_MSZV01000018.1"/>
</dbReference>
<evidence type="ECO:0000313" key="2">
    <source>
        <dbReference type="EMBL" id="PWK86735.1"/>
    </source>
</evidence>
<evidence type="ECO:0000313" key="3">
    <source>
        <dbReference type="Proteomes" id="UP000245812"/>
    </source>
</evidence>
<dbReference type="OrthoDB" id="5956355at2"/>
<accession>A0A316IHL6</accession>
<reference evidence="2 3" key="1">
    <citation type="submission" date="2018-05" db="EMBL/GenBank/DDBJ databases">
        <title>Genomic Encyclopedia of Type Strains, Phase IV (KMG-IV): sequencing the most valuable type-strain genomes for metagenomic binning, comparative biology and taxonomic classification.</title>
        <authorList>
            <person name="Goeker M."/>
        </authorList>
    </citation>
    <scope>NUCLEOTIDE SEQUENCE [LARGE SCALE GENOMIC DNA]</scope>
    <source>
        <strain evidence="2 3">DSM 14263</strain>
    </source>
</reference>
<keyword evidence="1" id="KW-0812">Transmembrane</keyword>
<organism evidence="2 3">
    <name type="scientific">Fulvimonas soli</name>
    <dbReference type="NCBI Taxonomy" id="155197"/>
    <lineage>
        <taxon>Bacteria</taxon>
        <taxon>Pseudomonadati</taxon>
        <taxon>Pseudomonadota</taxon>
        <taxon>Gammaproteobacteria</taxon>
        <taxon>Lysobacterales</taxon>
        <taxon>Rhodanobacteraceae</taxon>
        <taxon>Fulvimonas</taxon>
    </lineage>
</organism>
<name>A0A316IHL6_9GAMM</name>
<gene>
    <name evidence="2" type="ORF">C7456_107126</name>
</gene>
<keyword evidence="1" id="KW-0472">Membrane</keyword>
<evidence type="ECO:0000256" key="1">
    <source>
        <dbReference type="SAM" id="Phobius"/>
    </source>
</evidence>
<dbReference type="EMBL" id="QGHC01000007">
    <property type="protein sequence ID" value="PWK86735.1"/>
    <property type="molecule type" value="Genomic_DNA"/>
</dbReference>
<feature type="transmembrane region" description="Helical" evidence="1">
    <location>
        <begin position="73"/>
        <end position="96"/>
    </location>
</feature>
<sequence>MREVHRRYLRRFLPAMAVYVALMVAYGFVARLIPGAAPRALLALVPLLPLAVAIRAFVRVLREQDELERRIDLEAIAVAALSTSFGFFTLGLVLGAGGWPRWSAAAVALWVLPCFFATYGLAKWWVMRRYLRA</sequence>
<feature type="transmembrane region" description="Helical" evidence="1">
    <location>
        <begin position="12"/>
        <end position="34"/>
    </location>
</feature>
<feature type="transmembrane region" description="Helical" evidence="1">
    <location>
        <begin position="102"/>
        <end position="122"/>
    </location>
</feature>
<comment type="caution">
    <text evidence="2">The sequence shown here is derived from an EMBL/GenBank/DDBJ whole genome shotgun (WGS) entry which is preliminary data.</text>
</comment>
<proteinExistence type="predicted"/>
<dbReference type="AlphaFoldDB" id="A0A316IHL6"/>
<dbReference type="Proteomes" id="UP000245812">
    <property type="component" value="Unassembled WGS sequence"/>
</dbReference>
<protein>
    <submittedName>
        <fullName evidence="2">Uncharacterized protein</fullName>
    </submittedName>
</protein>
<keyword evidence="3" id="KW-1185">Reference proteome</keyword>
<keyword evidence="1" id="KW-1133">Transmembrane helix</keyword>
<feature type="transmembrane region" description="Helical" evidence="1">
    <location>
        <begin position="40"/>
        <end position="61"/>
    </location>
</feature>